<proteinExistence type="predicted"/>
<dbReference type="Proteomes" id="UP000287651">
    <property type="component" value="Unassembled WGS sequence"/>
</dbReference>
<evidence type="ECO:0000313" key="3">
    <source>
        <dbReference type="Proteomes" id="UP000287651"/>
    </source>
</evidence>
<organism evidence="2 3">
    <name type="scientific">Ensete ventricosum</name>
    <name type="common">Abyssinian banana</name>
    <name type="synonym">Musa ensete</name>
    <dbReference type="NCBI Taxonomy" id="4639"/>
    <lineage>
        <taxon>Eukaryota</taxon>
        <taxon>Viridiplantae</taxon>
        <taxon>Streptophyta</taxon>
        <taxon>Embryophyta</taxon>
        <taxon>Tracheophyta</taxon>
        <taxon>Spermatophyta</taxon>
        <taxon>Magnoliopsida</taxon>
        <taxon>Liliopsida</taxon>
        <taxon>Zingiberales</taxon>
        <taxon>Musaceae</taxon>
        <taxon>Ensete</taxon>
    </lineage>
</organism>
<name>A0A426XNF7_ENSVE</name>
<evidence type="ECO:0000313" key="2">
    <source>
        <dbReference type="EMBL" id="RRT40994.1"/>
    </source>
</evidence>
<reference evidence="2 3" key="1">
    <citation type="journal article" date="2014" name="Agronomy (Basel)">
        <title>A Draft Genome Sequence for Ensete ventricosum, the Drought-Tolerant Tree Against Hunger.</title>
        <authorList>
            <person name="Harrison J."/>
            <person name="Moore K.A."/>
            <person name="Paszkiewicz K."/>
            <person name="Jones T."/>
            <person name="Grant M."/>
            <person name="Ambacheew D."/>
            <person name="Muzemil S."/>
            <person name="Studholme D.J."/>
        </authorList>
    </citation>
    <scope>NUCLEOTIDE SEQUENCE [LARGE SCALE GENOMIC DNA]</scope>
</reference>
<gene>
    <name evidence="2" type="ORF">B296_00039902</name>
</gene>
<feature type="region of interest" description="Disordered" evidence="1">
    <location>
        <begin position="160"/>
        <end position="188"/>
    </location>
</feature>
<dbReference type="AlphaFoldDB" id="A0A426XNF7"/>
<comment type="caution">
    <text evidence="2">The sequence shown here is derived from an EMBL/GenBank/DDBJ whole genome shotgun (WGS) entry which is preliminary data.</text>
</comment>
<evidence type="ECO:0000256" key="1">
    <source>
        <dbReference type="SAM" id="MobiDB-lite"/>
    </source>
</evidence>
<sequence length="213" mass="22991">MEDLCPNVSTGLRGTAAIAPVWESRLTPMAFGLLSEEELSPPQLTSVASRGNAEPDCEPVLMLIDSTTLAWPVVAPAVSLPLLLVCWCGLGWLLNHVFIVDTPIGLLVRAPSRALDVTDEVSEKMYMPRLPHASPRKSSSLGSSSTTLFLLLFDPTSMDSSDAPPSKSKLFEFQSASNNERRNETKKARRRVCADDALSIGGAIDLGFDDGVY</sequence>
<dbReference type="EMBL" id="AMZH03018937">
    <property type="protein sequence ID" value="RRT40994.1"/>
    <property type="molecule type" value="Genomic_DNA"/>
</dbReference>
<protein>
    <submittedName>
        <fullName evidence="2">Uncharacterized protein</fullName>
    </submittedName>
</protein>
<accession>A0A426XNF7</accession>